<dbReference type="Proteomes" id="UP000288805">
    <property type="component" value="Unassembled WGS sequence"/>
</dbReference>
<dbReference type="AlphaFoldDB" id="A0A438GRA2"/>
<evidence type="ECO:0000313" key="2">
    <source>
        <dbReference type="Proteomes" id="UP000288805"/>
    </source>
</evidence>
<accession>A0A438GRA2</accession>
<gene>
    <name evidence="1" type="ORF">CK203_047924</name>
</gene>
<comment type="caution">
    <text evidence="1">The sequence shown here is derived from an EMBL/GenBank/DDBJ whole genome shotgun (WGS) entry which is preliminary data.</text>
</comment>
<proteinExistence type="predicted"/>
<name>A0A438GRA2_VITVI</name>
<reference evidence="1 2" key="1">
    <citation type="journal article" date="2018" name="PLoS Genet.">
        <title>Population sequencing reveals clonal diversity and ancestral inbreeding in the grapevine cultivar Chardonnay.</title>
        <authorList>
            <person name="Roach M.J."/>
            <person name="Johnson D.L."/>
            <person name="Bohlmann J."/>
            <person name="van Vuuren H.J."/>
            <person name="Jones S.J."/>
            <person name="Pretorius I.S."/>
            <person name="Schmidt S.A."/>
            <person name="Borneman A.R."/>
        </authorList>
    </citation>
    <scope>NUCLEOTIDE SEQUENCE [LARGE SCALE GENOMIC DNA]</scope>
    <source>
        <strain evidence="2">cv. Chardonnay</strain>
        <tissue evidence="1">Leaf</tissue>
    </source>
</reference>
<protein>
    <submittedName>
        <fullName evidence="1">Uncharacterized protein</fullName>
    </submittedName>
</protein>
<evidence type="ECO:0000313" key="1">
    <source>
        <dbReference type="EMBL" id="RVW74698.1"/>
    </source>
</evidence>
<dbReference type="EMBL" id="QGNW01000365">
    <property type="protein sequence ID" value="RVW74698.1"/>
    <property type="molecule type" value="Genomic_DNA"/>
</dbReference>
<organism evidence="1 2">
    <name type="scientific">Vitis vinifera</name>
    <name type="common">Grape</name>
    <dbReference type="NCBI Taxonomy" id="29760"/>
    <lineage>
        <taxon>Eukaryota</taxon>
        <taxon>Viridiplantae</taxon>
        <taxon>Streptophyta</taxon>
        <taxon>Embryophyta</taxon>
        <taxon>Tracheophyta</taxon>
        <taxon>Spermatophyta</taxon>
        <taxon>Magnoliopsida</taxon>
        <taxon>eudicotyledons</taxon>
        <taxon>Gunneridae</taxon>
        <taxon>Pentapetalae</taxon>
        <taxon>rosids</taxon>
        <taxon>Vitales</taxon>
        <taxon>Vitaceae</taxon>
        <taxon>Viteae</taxon>
        <taxon>Vitis</taxon>
    </lineage>
</organism>
<sequence length="315" mass="34755">MCRDYDGKVTPEEVAAAALYLKDTLGKEGIQELISNLSKDKDRKQGGVGVRFVLSSMISGLRTQKLLPDPCILLTALCPEFGSPSADAALLVEADGFVGLGLSFAFVLGGRYLTLFPSSSPKTEVLHWQGILSNGGSRLRSFSEDVGGKDVESEENFLDSYKNFVSFSEYLGLPLEGFEKEVDSLLRKLEAWKGRRVVGSRGKRRSSPASQFERELQRALGGDGRWRGKGCFQSLPCALGFHSGQLPCFAWNCGFGSQAAAWFGWSCTQLFRAWFCRFGSPLAWVVMGRFMLKTLSDWAAEMKMPIHLKRGECRG</sequence>